<sequence length="226" mass="23659">MQLSRVAIAAVFFVVGALIIIPMLLGGSSPSQLTSATPSPNVSASPSASHSRSAKPSHTPTHRPSPTRASRTPSKHPVTPAPTPSVTPQAPLKVAIGTVRCPGRSVLVSVTNSGKAIEDYTITTDGSISVADRIPAGATRKSTLTIKEDHATTIAVTWHNVPVKSLDRTAHCARNTPGHTLPHTGPDSGMIIARVATGVAAMLTGLIIFWYGRVWPGRKDKMFGDN</sequence>
<dbReference type="AlphaFoldDB" id="A0A9W6RKB9"/>
<evidence type="ECO:0000313" key="3">
    <source>
        <dbReference type="EMBL" id="GLY77283.1"/>
    </source>
</evidence>
<feature type="compositionally biased region" description="Low complexity" evidence="1">
    <location>
        <begin position="35"/>
        <end position="72"/>
    </location>
</feature>
<name>A0A9W6RKB9_9ACTN</name>
<reference evidence="3" key="1">
    <citation type="submission" date="2023-03" db="EMBL/GenBank/DDBJ databases">
        <title>Actinoallomurus iriomotensis NBRC 103681.</title>
        <authorList>
            <person name="Ichikawa N."/>
            <person name="Sato H."/>
            <person name="Tonouchi N."/>
        </authorList>
    </citation>
    <scope>NUCLEOTIDE SEQUENCE</scope>
    <source>
        <strain evidence="3">NBRC 103681</strain>
    </source>
</reference>
<keyword evidence="2" id="KW-0472">Membrane</keyword>
<dbReference type="Proteomes" id="UP001165135">
    <property type="component" value="Unassembled WGS sequence"/>
</dbReference>
<dbReference type="EMBL" id="BSTJ01000007">
    <property type="protein sequence ID" value="GLY77283.1"/>
    <property type="molecule type" value="Genomic_DNA"/>
</dbReference>
<accession>A0A9W6RKB9</accession>
<keyword evidence="2" id="KW-1133">Transmembrane helix</keyword>
<feature type="transmembrane region" description="Helical" evidence="2">
    <location>
        <begin position="191"/>
        <end position="212"/>
    </location>
</feature>
<evidence type="ECO:0000256" key="2">
    <source>
        <dbReference type="SAM" id="Phobius"/>
    </source>
</evidence>
<dbReference type="RefSeq" id="WP_285626545.1">
    <property type="nucleotide sequence ID" value="NZ_BSTJ01000007.1"/>
</dbReference>
<gene>
    <name evidence="3" type="ORF">Airi01_055500</name>
</gene>
<evidence type="ECO:0000256" key="1">
    <source>
        <dbReference type="SAM" id="MobiDB-lite"/>
    </source>
</evidence>
<keyword evidence="2" id="KW-0812">Transmembrane</keyword>
<organism evidence="3 4">
    <name type="scientific">Actinoallomurus iriomotensis</name>
    <dbReference type="NCBI Taxonomy" id="478107"/>
    <lineage>
        <taxon>Bacteria</taxon>
        <taxon>Bacillati</taxon>
        <taxon>Actinomycetota</taxon>
        <taxon>Actinomycetes</taxon>
        <taxon>Streptosporangiales</taxon>
        <taxon>Thermomonosporaceae</taxon>
        <taxon>Actinoallomurus</taxon>
    </lineage>
</organism>
<proteinExistence type="predicted"/>
<evidence type="ECO:0000313" key="4">
    <source>
        <dbReference type="Proteomes" id="UP001165135"/>
    </source>
</evidence>
<comment type="caution">
    <text evidence="3">The sequence shown here is derived from an EMBL/GenBank/DDBJ whole genome shotgun (WGS) entry which is preliminary data.</text>
</comment>
<protein>
    <submittedName>
        <fullName evidence="3">Uncharacterized protein</fullName>
    </submittedName>
</protein>
<feature type="region of interest" description="Disordered" evidence="1">
    <location>
        <begin position="31"/>
        <end position="89"/>
    </location>
</feature>